<sequence>MKRTFQTLVIGASLAVGVSAIASNPAQATTFSFNNTNEINTYTGGSNGQFIKSDTTAAVKALTDKDASSNVELWYSSENPTANVGFTATKGQYSATVSSVTADDWNSFGSQWLGDLLSTYTPFQSVWNNFSADSKSLVTSYFPSLGMGDPNIGGFQFGKNGGVEIQLVGHLDVKNKLATTISLKVNDTWNSIKSQFPQQTTLPTLSQVGSLIPQLQAQLDAIPGQITTAQTNLNTVNGNITTAQTNLNAVNAQIATLEAQRSATSNTTLKQTLTTQINGLNSTKTQLTTTLNTLNNTKTQLTTAINTLNTAKTQLPGQISKLTSFKDVLSLEAALNAYQGQIGASEIAKVVTGGKTYYAYSFNSTASGITASDDGVSYSAIYNWQTPGYVSSTSVPEPSVVLGMLGIAGIVATQRKLKKVSG</sequence>
<keyword evidence="1" id="KW-0732">Signal</keyword>
<dbReference type="NCBIfam" id="NF038130">
    <property type="entry name" value="PEP_NF038130"/>
    <property type="match status" value="1"/>
</dbReference>
<name>A0A1Z4GF31_9CYAN</name>
<dbReference type="AlphaFoldDB" id="A0A1Z4GF31"/>
<protein>
    <recommendedName>
        <fullName evidence="4">PEP-CTERM protein-sorting domain-containing protein</fullName>
    </recommendedName>
</protein>
<accession>A0A1Z4GF31</accession>
<evidence type="ECO:0000313" key="3">
    <source>
        <dbReference type="Proteomes" id="UP000218287"/>
    </source>
</evidence>
<evidence type="ECO:0000256" key="1">
    <source>
        <dbReference type="SAM" id="SignalP"/>
    </source>
</evidence>
<dbReference type="Gene3D" id="1.10.287.1490">
    <property type="match status" value="1"/>
</dbReference>
<keyword evidence="3" id="KW-1185">Reference proteome</keyword>
<feature type="chain" id="PRO_5012102556" description="PEP-CTERM protein-sorting domain-containing protein" evidence="1">
    <location>
        <begin position="29"/>
        <end position="422"/>
    </location>
</feature>
<dbReference type="EMBL" id="AP018174">
    <property type="protein sequence ID" value="BAY16087.1"/>
    <property type="molecule type" value="Genomic_DNA"/>
</dbReference>
<reference evidence="2 3" key="1">
    <citation type="submission" date="2017-06" db="EMBL/GenBank/DDBJ databases">
        <title>Genome sequencing of cyanobaciteial culture collection at National Institute for Environmental Studies (NIES).</title>
        <authorList>
            <person name="Hirose Y."/>
            <person name="Shimura Y."/>
            <person name="Fujisawa T."/>
            <person name="Nakamura Y."/>
            <person name="Kawachi M."/>
        </authorList>
    </citation>
    <scope>NUCLEOTIDE SEQUENCE [LARGE SCALE GENOMIC DNA]</scope>
    <source>
        <strain evidence="2 3">NIES-21</strain>
    </source>
</reference>
<evidence type="ECO:0000313" key="2">
    <source>
        <dbReference type="EMBL" id="BAY16087.1"/>
    </source>
</evidence>
<gene>
    <name evidence="2" type="ORF">NIES21_19100</name>
</gene>
<dbReference type="Proteomes" id="UP000218287">
    <property type="component" value="Chromosome"/>
</dbReference>
<evidence type="ECO:0008006" key="4">
    <source>
        <dbReference type="Google" id="ProtNLM"/>
    </source>
</evidence>
<dbReference type="SUPFAM" id="SSF58100">
    <property type="entry name" value="Bacterial hemolysins"/>
    <property type="match status" value="1"/>
</dbReference>
<feature type="signal peptide" evidence="1">
    <location>
        <begin position="1"/>
        <end position="28"/>
    </location>
</feature>
<organism evidence="2 3">
    <name type="scientific">Anabaenopsis circularis NIES-21</name>
    <dbReference type="NCBI Taxonomy" id="1085406"/>
    <lineage>
        <taxon>Bacteria</taxon>
        <taxon>Bacillati</taxon>
        <taxon>Cyanobacteriota</taxon>
        <taxon>Cyanophyceae</taxon>
        <taxon>Nostocales</taxon>
        <taxon>Nodulariaceae</taxon>
        <taxon>Anabaenopsis</taxon>
    </lineage>
</organism>
<proteinExistence type="predicted"/>